<name>A0A368GV19_ANCCA</name>
<evidence type="ECO:0000313" key="1">
    <source>
        <dbReference type="EMBL" id="RCN48201.1"/>
    </source>
</evidence>
<sequence>MLSELLNKTQPSNSRPASVGVVHPAVLLDLLHSADATLLQALAAGLLRLADGLPTPHLSGILAAICERKSPAVAAPETQDFRPSPAQVGFSGVLCSFVSICWTTGTVPGSAAAPGFCIFRADPMSSFFAIARIALYEDVLRFRPCALHWVRLTRQDEVEDGTSAEQVCKANPRGLEQAILSTMLAVHAVLDQSEVLDEETQRRCGILGVEFGVNWHGRVGGELLINSEIVFLTLWFDVTPVLCNFEKSSIQRECF</sequence>
<dbReference type="AlphaFoldDB" id="A0A368GV19"/>
<comment type="caution">
    <text evidence="1">The sequence shown here is derived from an EMBL/GenBank/DDBJ whole genome shotgun (WGS) entry which is preliminary data.</text>
</comment>
<reference evidence="1 2" key="1">
    <citation type="submission" date="2014-10" db="EMBL/GenBank/DDBJ databases">
        <title>Draft genome of the hookworm Ancylostoma caninum.</title>
        <authorList>
            <person name="Mitreva M."/>
        </authorList>
    </citation>
    <scope>NUCLEOTIDE SEQUENCE [LARGE SCALE GENOMIC DNA]</scope>
    <source>
        <strain evidence="1 2">Baltimore</strain>
    </source>
</reference>
<gene>
    <name evidence="1" type="ORF">ANCCAN_05747</name>
</gene>
<accession>A0A368GV19</accession>
<protein>
    <submittedName>
        <fullName evidence="1">Uncharacterized protein</fullName>
    </submittedName>
</protein>
<keyword evidence="2" id="KW-1185">Reference proteome</keyword>
<evidence type="ECO:0000313" key="2">
    <source>
        <dbReference type="Proteomes" id="UP000252519"/>
    </source>
</evidence>
<organism evidence="1 2">
    <name type="scientific">Ancylostoma caninum</name>
    <name type="common">Dog hookworm</name>
    <dbReference type="NCBI Taxonomy" id="29170"/>
    <lineage>
        <taxon>Eukaryota</taxon>
        <taxon>Metazoa</taxon>
        <taxon>Ecdysozoa</taxon>
        <taxon>Nematoda</taxon>
        <taxon>Chromadorea</taxon>
        <taxon>Rhabditida</taxon>
        <taxon>Rhabditina</taxon>
        <taxon>Rhabditomorpha</taxon>
        <taxon>Strongyloidea</taxon>
        <taxon>Ancylostomatidae</taxon>
        <taxon>Ancylostomatinae</taxon>
        <taxon>Ancylostoma</taxon>
    </lineage>
</organism>
<dbReference type="EMBL" id="JOJR01000050">
    <property type="protein sequence ID" value="RCN48201.1"/>
    <property type="molecule type" value="Genomic_DNA"/>
</dbReference>
<dbReference type="Proteomes" id="UP000252519">
    <property type="component" value="Unassembled WGS sequence"/>
</dbReference>
<proteinExistence type="predicted"/>